<feature type="domain" description="C2H2-type" evidence="12">
    <location>
        <begin position="550"/>
        <end position="578"/>
    </location>
</feature>
<proteinExistence type="predicted"/>
<comment type="subcellular location">
    <subcellularLocation>
        <location evidence="1">Nucleus</location>
    </subcellularLocation>
</comment>
<keyword evidence="6" id="KW-0805">Transcription regulation</keyword>
<dbReference type="SMART" id="SM00355">
    <property type="entry name" value="ZnF_C2H2"/>
    <property type="match status" value="7"/>
</dbReference>
<dbReference type="SUPFAM" id="SSF109640">
    <property type="entry name" value="KRAB domain (Kruppel-associated box)"/>
    <property type="match status" value="1"/>
</dbReference>
<feature type="compositionally biased region" description="Basic and acidic residues" evidence="11">
    <location>
        <begin position="66"/>
        <end position="80"/>
    </location>
</feature>
<keyword evidence="5" id="KW-0862">Zinc</keyword>
<evidence type="ECO:0000313" key="15">
    <source>
        <dbReference type="Proteomes" id="UP000308365"/>
    </source>
</evidence>
<feature type="compositionally biased region" description="Polar residues" evidence="11">
    <location>
        <begin position="44"/>
        <end position="61"/>
    </location>
</feature>
<keyword evidence="2" id="KW-0479">Metal-binding</keyword>
<dbReference type="FunFam" id="3.30.160.60:FF:002343">
    <property type="entry name" value="Zinc finger protein 33A"/>
    <property type="match status" value="1"/>
</dbReference>
<dbReference type="Gene3D" id="3.30.160.60">
    <property type="entry name" value="Classic Zinc Finger"/>
    <property type="match status" value="4"/>
</dbReference>
<reference evidence="15" key="1">
    <citation type="journal article" date="2019" name="IScience">
        <title>Narwhal Genome Reveals Long-Term Low Genetic Diversity despite Current Large Abundance Size.</title>
        <authorList>
            <person name="Westbury M.V."/>
            <person name="Petersen B."/>
            <person name="Garde E."/>
            <person name="Heide-Jorgensen M.P."/>
            <person name="Lorenzen E.D."/>
        </authorList>
    </citation>
    <scope>NUCLEOTIDE SEQUENCE [LARGE SCALE GENOMIC DNA]</scope>
</reference>
<evidence type="ECO:0000256" key="10">
    <source>
        <dbReference type="PROSITE-ProRule" id="PRU00042"/>
    </source>
</evidence>
<comment type="caution">
    <text evidence="14">The sequence shown here is derived from an EMBL/GenBank/DDBJ whole genome shotgun (WGS) entry which is preliminary data.</text>
</comment>
<dbReference type="PROSITE" id="PS50157">
    <property type="entry name" value="ZINC_FINGER_C2H2_2"/>
    <property type="match status" value="6"/>
</dbReference>
<organism evidence="14 15">
    <name type="scientific">Monodon monoceros</name>
    <name type="common">Narwhal</name>
    <name type="synonym">Ceratodon monodon</name>
    <dbReference type="NCBI Taxonomy" id="40151"/>
    <lineage>
        <taxon>Eukaryota</taxon>
        <taxon>Metazoa</taxon>
        <taxon>Chordata</taxon>
        <taxon>Craniata</taxon>
        <taxon>Vertebrata</taxon>
        <taxon>Euteleostomi</taxon>
        <taxon>Mammalia</taxon>
        <taxon>Eutheria</taxon>
        <taxon>Laurasiatheria</taxon>
        <taxon>Artiodactyla</taxon>
        <taxon>Whippomorpha</taxon>
        <taxon>Cetacea</taxon>
        <taxon>Odontoceti</taxon>
        <taxon>Monodontidae</taxon>
        <taxon>Monodon</taxon>
    </lineage>
</organism>
<feature type="region of interest" description="Disordered" evidence="11">
    <location>
        <begin position="635"/>
        <end position="660"/>
    </location>
</feature>
<evidence type="ECO:0000256" key="9">
    <source>
        <dbReference type="ARBA" id="ARBA00023242"/>
    </source>
</evidence>
<feature type="region of interest" description="Disordered" evidence="11">
    <location>
        <begin position="1"/>
        <end position="81"/>
    </location>
</feature>
<dbReference type="InterPro" id="IPR036236">
    <property type="entry name" value="Znf_C2H2_sf"/>
</dbReference>
<keyword evidence="9" id="KW-0539">Nucleus</keyword>
<dbReference type="Proteomes" id="UP000308365">
    <property type="component" value="Unassembled WGS sequence"/>
</dbReference>
<dbReference type="AlphaFoldDB" id="A0A4U1EM39"/>
<feature type="domain" description="C2H2-type" evidence="12">
    <location>
        <begin position="388"/>
        <end position="415"/>
    </location>
</feature>
<feature type="compositionally biased region" description="Basic and acidic residues" evidence="11">
    <location>
        <begin position="8"/>
        <end position="17"/>
    </location>
</feature>
<evidence type="ECO:0000256" key="6">
    <source>
        <dbReference type="ARBA" id="ARBA00023015"/>
    </source>
</evidence>
<dbReference type="EMBL" id="RWIC01001161">
    <property type="protein sequence ID" value="TKC37303.1"/>
    <property type="molecule type" value="Genomic_DNA"/>
</dbReference>
<evidence type="ECO:0000313" key="14">
    <source>
        <dbReference type="EMBL" id="TKC37303.1"/>
    </source>
</evidence>
<feature type="domain" description="C2H2-type" evidence="12">
    <location>
        <begin position="310"/>
        <end position="333"/>
    </location>
</feature>
<dbReference type="Gene3D" id="6.10.140.140">
    <property type="match status" value="1"/>
</dbReference>
<dbReference type="PANTHER" id="PTHR24381">
    <property type="entry name" value="ZINC FINGER PROTEIN"/>
    <property type="match status" value="1"/>
</dbReference>
<evidence type="ECO:0000256" key="11">
    <source>
        <dbReference type="SAM" id="MobiDB-lite"/>
    </source>
</evidence>
<protein>
    <recommendedName>
        <fullName evidence="16">Zinc finger protein 57 homolog</fullName>
    </recommendedName>
</protein>
<dbReference type="FunFam" id="3.30.160.60:FF:000965">
    <property type="entry name" value="Neurotrophin receptor-interacting factor homolog"/>
    <property type="match status" value="1"/>
</dbReference>
<dbReference type="GO" id="GO:0005634">
    <property type="term" value="C:nucleus"/>
    <property type="evidence" value="ECO:0007669"/>
    <property type="project" value="UniProtKB-SubCell"/>
</dbReference>
<gene>
    <name evidence="14" type="ORF">EI555_006119</name>
</gene>
<feature type="compositionally biased region" description="Basic and acidic residues" evidence="11">
    <location>
        <begin position="650"/>
        <end position="660"/>
    </location>
</feature>
<dbReference type="SMART" id="SM00349">
    <property type="entry name" value="KRAB"/>
    <property type="match status" value="1"/>
</dbReference>
<dbReference type="InterPro" id="IPR036051">
    <property type="entry name" value="KRAB_dom_sf"/>
</dbReference>
<keyword evidence="3" id="KW-0677">Repeat</keyword>
<dbReference type="InterPro" id="IPR001909">
    <property type="entry name" value="KRAB"/>
</dbReference>
<evidence type="ECO:0000259" key="13">
    <source>
        <dbReference type="PROSITE" id="PS50805"/>
    </source>
</evidence>
<dbReference type="PROSITE" id="PS50805">
    <property type="entry name" value="KRAB"/>
    <property type="match status" value="1"/>
</dbReference>
<sequence length="660" mass="72859">GMAQGADHSGRVGDSAKRTGSWHVLKKSGSQQRSFGADRHRAVPSQSTGPVQRTETPTKSKMLSAVKEENLDSRTKKEDSPLEQIPLPLEATSNPGAFSKSLHLLSHWEVDSPRKEPSQPWGPDQEWIKLERDIREEVVFDLLKPIEPVQKLLPQVDEEALQEAVKGECWWKAWVKKPVTSEDVAVNFNQEEWECLDASQRVLYQDVMSETFRNLMSVVRIFLSNPDLIAKFEQEEKQWRAGLRPPNGEGLHSGGKREELQEQSQSLGDEGNSDDKKVSLACRRAGPSSAPAGSLDRTPVLPASWAGPPFTCHTCGRCFSKRSSLYNHQFVHSCGQCGKSFLNPKDLSYHRRKHLGERPFCCSLCDKTYCDASGLSRHRRVHLGYRPHSCPFCGKCFRDQSELKRHQKIHQGQELGAGNQKHILKIPDNTAGFQGLATANNAPVAGTQGPSFKTTGPEAQTQPSIDRSPAPATKNQVVTGKAQRPVVTTAEPVTRTQAANTRTACLDTKSSSHPGKPSRLKVFSCPHCPLTFSKKSCLSSHQKAHFTEQSNCCFHCGKSFALFSGLVRHQQTHWKQKLYCCPICDVCFGEKEDLLGHWGGYRGKGLCLGSPHKCWAILGQSLGFFPDAPTVAGEEMDLSPGSIPLGAGRKGGEKAAEESR</sequence>
<evidence type="ECO:0000256" key="5">
    <source>
        <dbReference type="ARBA" id="ARBA00022833"/>
    </source>
</evidence>
<evidence type="ECO:0000256" key="8">
    <source>
        <dbReference type="ARBA" id="ARBA00023163"/>
    </source>
</evidence>
<dbReference type="Pfam" id="PF00096">
    <property type="entry name" value="zf-C2H2"/>
    <property type="match status" value="4"/>
</dbReference>
<dbReference type="FunFam" id="3.30.160.60:FF:000671">
    <property type="entry name" value="Zinc finger protein 26"/>
    <property type="match status" value="1"/>
</dbReference>
<dbReference type="PROSITE" id="PS00028">
    <property type="entry name" value="ZINC_FINGER_C2H2_1"/>
    <property type="match status" value="6"/>
</dbReference>
<feature type="region of interest" description="Disordered" evidence="11">
    <location>
        <begin position="239"/>
        <end position="275"/>
    </location>
</feature>
<evidence type="ECO:0000256" key="3">
    <source>
        <dbReference type="ARBA" id="ARBA00022737"/>
    </source>
</evidence>
<evidence type="ECO:0000256" key="1">
    <source>
        <dbReference type="ARBA" id="ARBA00004123"/>
    </source>
</evidence>
<feature type="domain" description="C2H2-type" evidence="12">
    <location>
        <begin position="523"/>
        <end position="550"/>
    </location>
</feature>
<feature type="domain" description="C2H2-type" evidence="12">
    <location>
        <begin position="332"/>
        <end position="359"/>
    </location>
</feature>
<dbReference type="SUPFAM" id="SSF57667">
    <property type="entry name" value="beta-beta-alpha zinc fingers"/>
    <property type="match status" value="4"/>
</dbReference>
<dbReference type="GO" id="GO:0008270">
    <property type="term" value="F:zinc ion binding"/>
    <property type="evidence" value="ECO:0007669"/>
    <property type="project" value="UniProtKB-KW"/>
</dbReference>
<evidence type="ECO:0000259" key="12">
    <source>
        <dbReference type="PROSITE" id="PS50157"/>
    </source>
</evidence>
<evidence type="ECO:0000256" key="4">
    <source>
        <dbReference type="ARBA" id="ARBA00022771"/>
    </source>
</evidence>
<feature type="region of interest" description="Disordered" evidence="11">
    <location>
        <begin position="440"/>
        <end position="488"/>
    </location>
</feature>
<accession>A0A4U1EM39</accession>
<keyword evidence="7" id="KW-0238">DNA-binding</keyword>
<dbReference type="GO" id="GO:0000977">
    <property type="term" value="F:RNA polymerase II transcription regulatory region sequence-specific DNA binding"/>
    <property type="evidence" value="ECO:0007669"/>
    <property type="project" value="TreeGrafter"/>
</dbReference>
<evidence type="ECO:0000256" key="7">
    <source>
        <dbReference type="ARBA" id="ARBA00023125"/>
    </source>
</evidence>
<feature type="domain" description="KRAB" evidence="13">
    <location>
        <begin position="179"/>
        <end position="251"/>
    </location>
</feature>
<dbReference type="CDD" id="cd07765">
    <property type="entry name" value="KRAB_A-box"/>
    <property type="match status" value="1"/>
</dbReference>
<feature type="non-terminal residue" evidence="14">
    <location>
        <position position="1"/>
    </location>
</feature>
<name>A0A4U1EM39_MONMO</name>
<dbReference type="Pfam" id="PF01352">
    <property type="entry name" value="KRAB"/>
    <property type="match status" value="1"/>
</dbReference>
<dbReference type="PANTHER" id="PTHR24381:SF390">
    <property type="entry name" value="ZINC FINGER PROTEIN 37 HOMOLOG"/>
    <property type="match status" value="1"/>
</dbReference>
<evidence type="ECO:0000256" key="2">
    <source>
        <dbReference type="ARBA" id="ARBA00022723"/>
    </source>
</evidence>
<dbReference type="GO" id="GO:0000981">
    <property type="term" value="F:DNA-binding transcription factor activity, RNA polymerase II-specific"/>
    <property type="evidence" value="ECO:0007669"/>
    <property type="project" value="TreeGrafter"/>
</dbReference>
<feature type="domain" description="C2H2-type" evidence="12">
    <location>
        <begin position="360"/>
        <end position="387"/>
    </location>
</feature>
<keyword evidence="4 10" id="KW-0863">Zinc-finger</keyword>
<evidence type="ECO:0008006" key="16">
    <source>
        <dbReference type="Google" id="ProtNLM"/>
    </source>
</evidence>
<dbReference type="InterPro" id="IPR013087">
    <property type="entry name" value="Znf_C2H2_type"/>
</dbReference>
<keyword evidence="8" id="KW-0804">Transcription</keyword>
<feature type="compositionally biased region" description="Polar residues" evidence="11">
    <location>
        <begin position="448"/>
        <end position="465"/>
    </location>
</feature>